<comment type="subunit">
    <text evidence="5">Homodimer. Interacts with FtsZ.</text>
</comment>
<dbReference type="GO" id="GO:0043093">
    <property type="term" value="P:FtsZ-dependent cytokinesis"/>
    <property type="evidence" value="ECO:0007669"/>
    <property type="project" value="UniProtKB-UniRule"/>
</dbReference>
<evidence type="ECO:0000256" key="4">
    <source>
        <dbReference type="ARBA" id="ARBA00044936"/>
    </source>
</evidence>
<sequence>MLHTGAVVLVPSGATRPRYMSDKQAKLTYLEAQGNCERVAMGMFKRIVNRAALNDDEYLDEFDDAEEYYEDDHHEEEAEVSSLRAVDSGPDFSRIITAKPRAFTDVRGFAEQFRNGLPVIINLAEADDSARNRIVDFATGLCFGLHGDLNKISSEVLLMTPHSVRMEMQRRESTDSF</sequence>
<dbReference type="EMBL" id="FNAU01000001">
    <property type="protein sequence ID" value="SDD99868.1"/>
    <property type="molecule type" value="Genomic_DNA"/>
</dbReference>
<evidence type="ECO:0000313" key="7">
    <source>
        <dbReference type="EMBL" id="VDG76737.1"/>
    </source>
</evidence>
<dbReference type="Gene3D" id="3.30.110.150">
    <property type="entry name" value="SepF-like protein"/>
    <property type="match status" value="1"/>
</dbReference>
<evidence type="ECO:0000256" key="5">
    <source>
        <dbReference type="HAMAP-Rule" id="MF_01197"/>
    </source>
</evidence>
<dbReference type="InterPro" id="IPR023052">
    <property type="entry name" value="Cell_div_SepF"/>
</dbReference>
<dbReference type="GO" id="GO:0000917">
    <property type="term" value="P:division septum assembly"/>
    <property type="evidence" value="ECO:0007669"/>
    <property type="project" value="UniProtKB-KW"/>
</dbReference>
<dbReference type="HAMAP" id="MF_01197">
    <property type="entry name" value="SepF"/>
    <property type="match status" value="1"/>
</dbReference>
<dbReference type="EMBL" id="UYIO01000001">
    <property type="protein sequence ID" value="VDG76737.1"/>
    <property type="molecule type" value="Genomic_DNA"/>
</dbReference>
<keyword evidence="3 5" id="KW-0131">Cell cycle</keyword>
<protein>
    <recommendedName>
        <fullName evidence="5">Cell division protein SepF</fullName>
    </recommendedName>
</protein>
<accession>A0A1G6ZB50</accession>
<keyword evidence="8" id="KW-1185">Reference proteome</keyword>
<dbReference type="AlphaFoldDB" id="A0A1G6ZB50"/>
<evidence type="ECO:0000256" key="1">
    <source>
        <dbReference type="ARBA" id="ARBA00022618"/>
    </source>
</evidence>
<evidence type="ECO:0000313" key="6">
    <source>
        <dbReference type="EMBL" id="SDD99868.1"/>
    </source>
</evidence>
<comment type="subcellular location">
    <subcellularLocation>
        <location evidence="5">Cytoplasm</location>
    </subcellularLocation>
    <text evidence="5">Localizes to the division site, in a FtsZ-dependent manner.</text>
</comment>
<dbReference type="PANTHER" id="PTHR35798:SF1">
    <property type="entry name" value="CELL DIVISION PROTEIN SEPF"/>
    <property type="match status" value="1"/>
</dbReference>
<evidence type="ECO:0000256" key="2">
    <source>
        <dbReference type="ARBA" id="ARBA00023210"/>
    </source>
</evidence>
<keyword evidence="2 5" id="KW-0717">Septation</keyword>
<evidence type="ECO:0000313" key="9">
    <source>
        <dbReference type="Proteomes" id="UP000269974"/>
    </source>
</evidence>
<comment type="function">
    <text evidence="4 5">Cell division protein that is part of the divisome complex and is recruited early to the Z-ring. Probably stimulates Z-ring formation, perhaps through the cross-linking of FtsZ protofilaments. Its function overlaps with FtsA.</text>
</comment>
<reference evidence="7 9" key="3">
    <citation type="submission" date="2018-11" db="EMBL/GenBank/DDBJ databases">
        <authorList>
            <consortium name="Pathogen Informatics"/>
        </authorList>
    </citation>
    <scope>NUCLEOTIDE SEQUENCE [LARGE SCALE GENOMIC DNA]</scope>
    <source>
        <strain evidence="7 9">NCTC10327</strain>
    </source>
</reference>
<name>A0A1G6ZB50_9ACTO</name>
<dbReference type="PANTHER" id="PTHR35798">
    <property type="entry name" value="CELL DIVISION PROTEIN SEPF"/>
    <property type="match status" value="1"/>
</dbReference>
<dbReference type="Proteomes" id="UP000269974">
    <property type="component" value="Unassembled WGS sequence"/>
</dbReference>
<comment type="similarity">
    <text evidence="5">Belongs to the SepF family.</text>
</comment>
<dbReference type="GO" id="GO:0005737">
    <property type="term" value="C:cytoplasm"/>
    <property type="evidence" value="ECO:0007669"/>
    <property type="project" value="UniProtKB-SubCell"/>
</dbReference>
<proteinExistence type="inferred from homology"/>
<dbReference type="Proteomes" id="UP000182744">
    <property type="component" value="Unassembled WGS sequence"/>
</dbReference>
<dbReference type="InterPro" id="IPR007561">
    <property type="entry name" value="Cell_div_SepF/SepF-rel"/>
</dbReference>
<keyword evidence="5" id="KW-0963">Cytoplasm</keyword>
<evidence type="ECO:0000313" key="8">
    <source>
        <dbReference type="Proteomes" id="UP000182744"/>
    </source>
</evidence>
<reference evidence="8" key="1">
    <citation type="submission" date="2016-10" db="EMBL/GenBank/DDBJ databases">
        <authorList>
            <person name="Varghese N."/>
        </authorList>
    </citation>
    <scope>NUCLEOTIDE SEQUENCE [LARGE SCALE GENOMIC DNA]</scope>
    <source>
        <strain evidence="8">DSM 20639</strain>
    </source>
</reference>
<dbReference type="InterPro" id="IPR038594">
    <property type="entry name" value="SepF-like_sf"/>
</dbReference>
<organism evidence="6 8">
    <name type="scientific">Actinobaculum suis</name>
    <dbReference type="NCBI Taxonomy" id="1657"/>
    <lineage>
        <taxon>Bacteria</taxon>
        <taxon>Bacillati</taxon>
        <taxon>Actinomycetota</taxon>
        <taxon>Actinomycetes</taxon>
        <taxon>Actinomycetales</taxon>
        <taxon>Actinomycetaceae</taxon>
        <taxon>Actinobaculum</taxon>
    </lineage>
</organism>
<evidence type="ECO:0000256" key="3">
    <source>
        <dbReference type="ARBA" id="ARBA00023306"/>
    </source>
</evidence>
<gene>
    <name evidence="5 7" type="primary">sepF</name>
    <name evidence="7" type="ORF">NCTC10327_01375</name>
    <name evidence="6" type="ORF">SAMN05421878_10149</name>
</gene>
<keyword evidence="1 5" id="KW-0132">Cell division</keyword>
<dbReference type="Pfam" id="PF04472">
    <property type="entry name" value="SepF"/>
    <property type="match status" value="1"/>
</dbReference>
<reference evidence="6" key="2">
    <citation type="submission" date="2016-10" db="EMBL/GenBank/DDBJ databases">
        <authorList>
            <person name="de Groot N.N."/>
        </authorList>
    </citation>
    <scope>NUCLEOTIDE SEQUENCE [LARGE SCALE GENOMIC DNA]</scope>
    <source>
        <strain evidence="6">DSM 20639</strain>
    </source>
</reference>